<keyword evidence="8" id="KW-0479">Metal-binding</keyword>
<dbReference type="Proteomes" id="UP000515159">
    <property type="component" value="Chromosome 6"/>
</dbReference>
<name>A0A6P8RLR1_GEOSA</name>
<dbReference type="InterPro" id="IPR001590">
    <property type="entry name" value="Peptidase_M12B"/>
</dbReference>
<reference evidence="15 16" key="1">
    <citation type="submission" date="2025-04" db="UniProtKB">
        <authorList>
            <consortium name="RefSeq"/>
        </authorList>
    </citation>
    <scope>IDENTIFICATION</scope>
</reference>
<keyword evidence="5 7" id="KW-1015">Disulfide bond</keyword>
<dbReference type="SMART" id="SM00608">
    <property type="entry name" value="ACR"/>
    <property type="match status" value="1"/>
</dbReference>
<dbReference type="GO" id="GO:0006508">
    <property type="term" value="P:proteolysis"/>
    <property type="evidence" value="ECO:0007669"/>
    <property type="project" value="InterPro"/>
</dbReference>
<sequence>MLIHIILSIYLISIAVFKPKSAEISFEIVTPQKLETNYSEEQMDDNITYTINIEGKEYIIHLEKQIFLSSDFRVHTYDEFENLRFYLPRIETNCFYQGVIADIPDSFVTLRTCSGLRGLLQLENTSYIIKPLESSSTFQHLIYEIKTKFPKEDISELHNFDPYDEQNKMQRSMVFIQPKRVKESVLHLPKFLELYLILSKDMYQVMGEDINGITIKMVQMISYVNTMYIPLNLHIILRGLEIWTIEDKVSMEGSTDDMLIRFINWRETDLIPRQNHDIAYLITSRKDVKSSGAATFGKACSSSGGAIVVYPPSRTTETFASIFAHFLAHNLGIRHDDSDKMCSCASSICIMDSRIIEIDTKSFSNCSIKYFKEFLWQEKGNCLLDFPMLREPYRQARCGDGVLNTGEDCDCGTELNCPCCDPASCTVKRGAVCAIGDCCLMCQLAPKGTLCRKSAQECDLPEYCSGKSKDCPSDFYLHDGYPCSSLEHYCYKGFCRTHTAQCKRLLGEDSKACGEDNFIEVNTKRDRFGNCGFKNRQFVVCLGNDIFCGKLICEYTSFTPLVKLEGDIIYSKLKNIRCISIDKNLKEEEKDPFWVEDGIACDVAKVCKNQKCVDTSQLFTIKNNCDQNIQCNARGVCNNAGNCHCIDGWAPPNCSERGAGGSIDSGQMADLSDISFIKSSDSEQSWKMWLLIASSVLVPALSLVGIIFISRKLNIRMLEPQISQLQQAAPKSDSQLDVVSALSHF</sequence>
<dbReference type="PROSITE" id="PS01186">
    <property type="entry name" value="EGF_2"/>
    <property type="match status" value="1"/>
</dbReference>
<dbReference type="SMART" id="SM00050">
    <property type="entry name" value="DISIN"/>
    <property type="match status" value="1"/>
</dbReference>
<dbReference type="InterPro" id="IPR024079">
    <property type="entry name" value="MetalloPept_cat_dom_sf"/>
</dbReference>
<feature type="binding site" evidence="8">
    <location>
        <position position="329"/>
    </location>
    <ligand>
        <name>Zn(2+)</name>
        <dbReference type="ChEBI" id="CHEBI:29105"/>
        <note>catalytic</note>
    </ligand>
</feature>
<dbReference type="RefSeq" id="XP_033806321.1">
    <property type="nucleotide sequence ID" value="XM_033950430.1"/>
</dbReference>
<feature type="domain" description="EGF-like" evidence="11">
    <location>
        <begin position="621"/>
        <end position="655"/>
    </location>
</feature>
<dbReference type="GO" id="GO:0007155">
    <property type="term" value="P:cell adhesion"/>
    <property type="evidence" value="ECO:0007669"/>
    <property type="project" value="TreeGrafter"/>
</dbReference>
<evidence type="ECO:0000256" key="2">
    <source>
        <dbReference type="ARBA" id="ARBA00022692"/>
    </source>
</evidence>
<evidence type="ECO:0000256" key="9">
    <source>
        <dbReference type="SAM" id="Phobius"/>
    </source>
</evidence>
<feature type="disulfide bond" evidence="8">
    <location>
        <begin position="342"/>
        <end position="366"/>
    </location>
</feature>
<gene>
    <name evidence="15 16" type="primary">LOC117363119</name>
</gene>
<dbReference type="GO" id="GO:0007339">
    <property type="term" value="P:binding of sperm to zona pellucida"/>
    <property type="evidence" value="ECO:0007669"/>
    <property type="project" value="TreeGrafter"/>
</dbReference>
<dbReference type="Pfam" id="PF01421">
    <property type="entry name" value="Reprolysin"/>
    <property type="match status" value="1"/>
</dbReference>
<evidence type="ECO:0000256" key="3">
    <source>
        <dbReference type="ARBA" id="ARBA00022989"/>
    </source>
</evidence>
<dbReference type="Gene3D" id="3.40.390.10">
    <property type="entry name" value="Collagenase (Catalytic Domain)"/>
    <property type="match status" value="1"/>
</dbReference>
<evidence type="ECO:0000256" key="8">
    <source>
        <dbReference type="PROSITE-ProRule" id="PRU00276"/>
    </source>
</evidence>
<feature type="disulfide bond" evidence="6">
    <location>
        <begin position="451"/>
        <end position="471"/>
    </location>
</feature>
<proteinExistence type="predicted"/>
<accession>A0A6P8RLR1</accession>
<dbReference type="PROSITE" id="PS50215">
    <property type="entry name" value="ADAM_MEPRO"/>
    <property type="match status" value="1"/>
</dbReference>
<feature type="disulfide bond" evidence="7">
    <location>
        <begin position="645"/>
        <end position="654"/>
    </location>
</feature>
<evidence type="ECO:0000256" key="6">
    <source>
        <dbReference type="PROSITE-ProRule" id="PRU00068"/>
    </source>
</evidence>
<keyword evidence="7" id="KW-0245">EGF-like domain</keyword>
<dbReference type="AlphaFoldDB" id="A0A6P8RLR1"/>
<dbReference type="InterPro" id="IPR034027">
    <property type="entry name" value="Reprolysin_adamalysin"/>
</dbReference>
<feature type="binding site" evidence="8">
    <location>
        <position position="325"/>
    </location>
    <ligand>
        <name>Zn(2+)</name>
        <dbReference type="ChEBI" id="CHEBI:29105"/>
        <note>catalytic</note>
    </ligand>
</feature>
<feature type="binding site" evidence="8">
    <location>
        <position position="335"/>
    </location>
    <ligand>
        <name>Zn(2+)</name>
        <dbReference type="ChEBI" id="CHEBI:29105"/>
        <note>catalytic</note>
    </ligand>
</feature>
<comment type="caution">
    <text evidence="7">Lacks conserved residue(s) required for the propagation of feature annotation.</text>
</comment>
<feature type="domain" description="Peptidase M12B" evidence="13">
    <location>
        <begin position="190"/>
        <end position="387"/>
    </location>
</feature>
<dbReference type="FunFam" id="3.40.390.10:FF:000002">
    <property type="entry name" value="Disintegrin and metalloproteinase domain-containing protein 22"/>
    <property type="match status" value="1"/>
</dbReference>
<dbReference type="CDD" id="cd04269">
    <property type="entry name" value="ZnMc_adamalysin_II_like"/>
    <property type="match status" value="1"/>
</dbReference>
<evidence type="ECO:0000313" key="16">
    <source>
        <dbReference type="RefSeq" id="XP_033806321.1"/>
    </source>
</evidence>
<dbReference type="GO" id="GO:0004222">
    <property type="term" value="F:metalloendopeptidase activity"/>
    <property type="evidence" value="ECO:0007669"/>
    <property type="project" value="InterPro"/>
</dbReference>
<organism evidence="14 15">
    <name type="scientific">Geotrypetes seraphini</name>
    <name type="common">Gaboon caecilian</name>
    <name type="synonym">Caecilia seraphini</name>
    <dbReference type="NCBI Taxonomy" id="260995"/>
    <lineage>
        <taxon>Eukaryota</taxon>
        <taxon>Metazoa</taxon>
        <taxon>Chordata</taxon>
        <taxon>Craniata</taxon>
        <taxon>Vertebrata</taxon>
        <taxon>Euteleostomi</taxon>
        <taxon>Amphibia</taxon>
        <taxon>Gymnophiona</taxon>
        <taxon>Geotrypetes</taxon>
    </lineage>
</organism>
<dbReference type="Pfam" id="PF08516">
    <property type="entry name" value="ADAM_CR"/>
    <property type="match status" value="1"/>
</dbReference>
<dbReference type="Gene3D" id="4.10.70.10">
    <property type="entry name" value="Disintegrin domain"/>
    <property type="match status" value="1"/>
</dbReference>
<dbReference type="PANTHER" id="PTHR11905">
    <property type="entry name" value="ADAM A DISINTEGRIN AND METALLOPROTEASE DOMAIN"/>
    <property type="match status" value="1"/>
</dbReference>
<feature type="signal peptide" evidence="10">
    <location>
        <begin position="1"/>
        <end position="22"/>
    </location>
</feature>
<dbReference type="GO" id="GO:0005886">
    <property type="term" value="C:plasma membrane"/>
    <property type="evidence" value="ECO:0007669"/>
    <property type="project" value="TreeGrafter"/>
</dbReference>
<dbReference type="SUPFAM" id="SSF57552">
    <property type="entry name" value="Blood coagulation inhibitor (disintegrin)"/>
    <property type="match status" value="1"/>
</dbReference>
<dbReference type="Pfam" id="PF00200">
    <property type="entry name" value="Disintegrin"/>
    <property type="match status" value="1"/>
</dbReference>
<evidence type="ECO:0000256" key="4">
    <source>
        <dbReference type="ARBA" id="ARBA00023136"/>
    </source>
</evidence>
<dbReference type="InterPro" id="IPR001762">
    <property type="entry name" value="Disintegrin_dom"/>
</dbReference>
<evidence type="ECO:0000313" key="14">
    <source>
        <dbReference type="Proteomes" id="UP000515159"/>
    </source>
</evidence>
<feature type="chain" id="PRO_5044654142" evidence="10">
    <location>
        <begin position="23"/>
        <end position="745"/>
    </location>
</feature>
<dbReference type="PRINTS" id="PR00289">
    <property type="entry name" value="DISINTEGRIN"/>
</dbReference>
<feature type="domain" description="Disintegrin" evidence="12">
    <location>
        <begin position="395"/>
        <end position="479"/>
    </location>
</feature>
<evidence type="ECO:0000259" key="11">
    <source>
        <dbReference type="PROSITE" id="PS50026"/>
    </source>
</evidence>
<keyword evidence="8" id="KW-0862">Zinc</keyword>
<evidence type="ECO:0000256" key="10">
    <source>
        <dbReference type="SAM" id="SignalP"/>
    </source>
</evidence>
<dbReference type="PROSITE" id="PS50214">
    <property type="entry name" value="DISINTEGRIN_2"/>
    <property type="match status" value="1"/>
</dbReference>
<keyword evidence="4 9" id="KW-0472">Membrane</keyword>
<dbReference type="InterPro" id="IPR002870">
    <property type="entry name" value="Peptidase_M12B_N"/>
</dbReference>
<keyword evidence="2 9" id="KW-0812">Transmembrane</keyword>
<dbReference type="GO" id="GO:0008584">
    <property type="term" value="P:male gonad development"/>
    <property type="evidence" value="ECO:0007669"/>
    <property type="project" value="TreeGrafter"/>
</dbReference>
<dbReference type="PANTHER" id="PTHR11905:SF158">
    <property type="entry name" value="DISINTEGRIN AND METALLOPROTEINASE DOMAIN-CONTAINING PROTEIN 18"/>
    <property type="match status" value="1"/>
</dbReference>
<dbReference type="GO" id="GO:0046872">
    <property type="term" value="F:metal ion binding"/>
    <property type="evidence" value="ECO:0007669"/>
    <property type="project" value="UniProtKB-KW"/>
</dbReference>
<dbReference type="Pfam" id="PF01562">
    <property type="entry name" value="Pep_M12B_propep"/>
    <property type="match status" value="1"/>
</dbReference>
<protein>
    <submittedName>
        <fullName evidence="15 16">Disintegrin and metalloproteinase domain-containing protein 9-like isoform X1</fullName>
    </submittedName>
</protein>
<evidence type="ECO:0000256" key="1">
    <source>
        <dbReference type="ARBA" id="ARBA00004167"/>
    </source>
</evidence>
<dbReference type="OrthoDB" id="5951731at2759"/>
<dbReference type="InterPro" id="IPR036436">
    <property type="entry name" value="Disintegrin_dom_sf"/>
</dbReference>
<keyword evidence="10" id="KW-0732">Signal</keyword>
<feature type="disulfide bond" evidence="8">
    <location>
        <begin position="344"/>
        <end position="349"/>
    </location>
</feature>
<dbReference type="KEGG" id="gsh:117363119"/>
<dbReference type="GeneID" id="117363119"/>
<dbReference type="SUPFAM" id="SSF55486">
    <property type="entry name" value="Metalloproteases ('zincins'), catalytic domain"/>
    <property type="match status" value="1"/>
</dbReference>
<keyword evidence="3 9" id="KW-1133">Transmembrane helix</keyword>
<comment type="subcellular location">
    <subcellularLocation>
        <location evidence="1">Membrane</location>
        <topology evidence="1">Single-pass membrane protein</topology>
    </subcellularLocation>
</comment>
<evidence type="ECO:0000259" key="12">
    <source>
        <dbReference type="PROSITE" id="PS50214"/>
    </source>
</evidence>
<evidence type="ECO:0000256" key="5">
    <source>
        <dbReference type="ARBA" id="ARBA00023157"/>
    </source>
</evidence>
<dbReference type="PROSITE" id="PS50026">
    <property type="entry name" value="EGF_3"/>
    <property type="match status" value="1"/>
</dbReference>
<keyword evidence="14" id="KW-1185">Reference proteome</keyword>
<dbReference type="InterPro" id="IPR006586">
    <property type="entry name" value="ADAM_Cys-rich"/>
</dbReference>
<dbReference type="RefSeq" id="XP_033806320.1">
    <property type="nucleotide sequence ID" value="XM_033950429.1"/>
</dbReference>
<evidence type="ECO:0000256" key="7">
    <source>
        <dbReference type="PROSITE-ProRule" id="PRU00076"/>
    </source>
</evidence>
<evidence type="ECO:0000313" key="15">
    <source>
        <dbReference type="RefSeq" id="XP_033806320.1"/>
    </source>
</evidence>
<feature type="transmembrane region" description="Helical" evidence="9">
    <location>
        <begin position="688"/>
        <end position="709"/>
    </location>
</feature>
<evidence type="ECO:0000259" key="13">
    <source>
        <dbReference type="PROSITE" id="PS50215"/>
    </source>
</evidence>
<dbReference type="InterPro" id="IPR000742">
    <property type="entry name" value="EGF"/>
</dbReference>